<evidence type="ECO:0000256" key="2">
    <source>
        <dbReference type="ARBA" id="ARBA00010581"/>
    </source>
</evidence>
<evidence type="ECO:0000256" key="7">
    <source>
        <dbReference type="SAM" id="Phobius"/>
    </source>
</evidence>
<dbReference type="PROSITE" id="PS50253">
    <property type="entry name" value="COX3"/>
    <property type="match status" value="1"/>
</dbReference>
<sequence length="196" mass="21784">MNHTVAPPHADASRRLIGDKDVWMFIIGELLMFSAFFVAFTTTRAKDLDLFHSSQLLLDQKLGALNTLLLVTSSWAVAQAITATRCNQQASTSRYLGLGIALGLGFLVVKAFEYSAKFSAGIDMLTNDFFMFYFVLTMVHAAHVVGGGIILIVMWNKARMGGYSASNMKGLETGASYWHMVDLIWLLMFPLLYLLR</sequence>
<dbReference type="EMBL" id="JN379032">
    <property type="protein sequence ID" value="AEO27371.1"/>
    <property type="molecule type" value="Genomic_DNA"/>
</dbReference>
<name>G3LGX7_9PSED</name>
<dbReference type="SUPFAM" id="SSF81452">
    <property type="entry name" value="Cytochrome c oxidase subunit III-like"/>
    <property type="match status" value="1"/>
</dbReference>
<evidence type="ECO:0000259" key="8">
    <source>
        <dbReference type="PROSITE" id="PS50253"/>
    </source>
</evidence>
<dbReference type="InterPro" id="IPR035973">
    <property type="entry name" value="Cyt_c_oxidase_su3-like_sf"/>
</dbReference>
<proteinExistence type="inferred from homology"/>
<dbReference type="PANTHER" id="PTHR11403">
    <property type="entry name" value="CYTOCHROME C OXIDASE SUBUNIT III"/>
    <property type="match status" value="1"/>
</dbReference>
<feature type="domain" description="Heme-copper oxidase subunit III family profile" evidence="8">
    <location>
        <begin position="22"/>
        <end position="196"/>
    </location>
</feature>
<evidence type="ECO:0000256" key="1">
    <source>
        <dbReference type="ARBA" id="ARBA00004141"/>
    </source>
</evidence>
<comment type="similarity">
    <text evidence="2 6">Belongs to the cytochrome c oxidase subunit 3 family.</text>
</comment>
<dbReference type="GO" id="GO:0005886">
    <property type="term" value="C:plasma membrane"/>
    <property type="evidence" value="ECO:0007669"/>
    <property type="project" value="UniProtKB-SubCell"/>
</dbReference>
<feature type="transmembrane region" description="Helical" evidence="7">
    <location>
        <begin position="132"/>
        <end position="155"/>
    </location>
</feature>
<feature type="transmembrane region" description="Helical" evidence="7">
    <location>
        <begin position="176"/>
        <end position="195"/>
    </location>
</feature>
<dbReference type="PANTHER" id="PTHR11403:SF6">
    <property type="entry name" value="NITRIC OXIDE REDUCTASE SUBUNIT E"/>
    <property type="match status" value="1"/>
</dbReference>
<evidence type="ECO:0000313" key="9">
    <source>
        <dbReference type="EMBL" id="AEO27371.1"/>
    </source>
</evidence>
<dbReference type="Gene3D" id="1.20.120.80">
    <property type="entry name" value="Cytochrome c oxidase, subunit III, four-helix bundle"/>
    <property type="match status" value="1"/>
</dbReference>
<dbReference type="InterPro" id="IPR013833">
    <property type="entry name" value="Cyt_c_oxidase_su3_a-hlx"/>
</dbReference>
<dbReference type="GO" id="GO:0004129">
    <property type="term" value="F:cytochrome-c oxidase activity"/>
    <property type="evidence" value="ECO:0007669"/>
    <property type="project" value="InterPro"/>
</dbReference>
<dbReference type="InterPro" id="IPR000298">
    <property type="entry name" value="Cyt_c_oxidase-like_su3"/>
</dbReference>
<evidence type="ECO:0000256" key="6">
    <source>
        <dbReference type="RuleBase" id="RU003376"/>
    </source>
</evidence>
<reference evidence="9" key="1">
    <citation type="submission" date="2011-07" db="EMBL/GenBank/DDBJ databases">
        <title>Biodegradation of r-limonene and other terpenes by Pseudomonas sp. strain 19-rlim.</title>
        <authorList>
            <person name="Eaton R.W."/>
        </authorList>
    </citation>
    <scope>NUCLEOTIDE SEQUENCE</scope>
    <source>
        <strain evidence="9">19-rlim</strain>
    </source>
</reference>
<feature type="transmembrane region" description="Helical" evidence="7">
    <location>
        <begin position="95"/>
        <end position="112"/>
    </location>
</feature>
<organism evidence="9">
    <name type="scientific">Pseudomonas sp. 19-rlim</name>
    <dbReference type="NCBI Taxonomy" id="1084570"/>
    <lineage>
        <taxon>Bacteria</taxon>
        <taxon>Pseudomonadati</taxon>
        <taxon>Pseudomonadota</taxon>
        <taxon>Gammaproteobacteria</taxon>
        <taxon>Pseudomonadales</taxon>
        <taxon>Pseudomonadaceae</taxon>
        <taxon>Pseudomonas</taxon>
    </lineage>
</organism>
<dbReference type="InterPro" id="IPR024791">
    <property type="entry name" value="Cyt_c/ubiquinol_Oxase_su3"/>
</dbReference>
<keyword evidence="5 7" id="KW-0472">Membrane</keyword>
<comment type="subcellular location">
    <subcellularLocation>
        <location evidence="6">Cell membrane</location>
        <topology evidence="6">Multi-pass membrane protein</topology>
    </subcellularLocation>
    <subcellularLocation>
        <location evidence="1">Membrane</location>
        <topology evidence="1">Multi-pass membrane protein</topology>
    </subcellularLocation>
</comment>
<evidence type="ECO:0000256" key="5">
    <source>
        <dbReference type="ARBA" id="ARBA00023136"/>
    </source>
</evidence>
<dbReference type="Pfam" id="PF00510">
    <property type="entry name" value="COX3"/>
    <property type="match status" value="1"/>
</dbReference>
<feature type="transmembrane region" description="Helical" evidence="7">
    <location>
        <begin position="62"/>
        <end position="83"/>
    </location>
</feature>
<accession>G3LGX7</accession>
<keyword evidence="3 6" id="KW-0812">Transmembrane</keyword>
<protein>
    <submittedName>
        <fullName evidence="9">Cytochrome c oxidase subunit III</fullName>
    </submittedName>
</protein>
<evidence type="ECO:0000256" key="4">
    <source>
        <dbReference type="ARBA" id="ARBA00022989"/>
    </source>
</evidence>
<keyword evidence="4 7" id="KW-1133">Transmembrane helix</keyword>
<dbReference type="GO" id="GO:0019646">
    <property type="term" value="P:aerobic electron transport chain"/>
    <property type="evidence" value="ECO:0007669"/>
    <property type="project" value="InterPro"/>
</dbReference>
<evidence type="ECO:0000256" key="3">
    <source>
        <dbReference type="ARBA" id="ARBA00022692"/>
    </source>
</evidence>
<dbReference type="AlphaFoldDB" id="G3LGX7"/>
<feature type="transmembrane region" description="Helical" evidence="7">
    <location>
        <begin position="22"/>
        <end position="42"/>
    </location>
</feature>